<reference evidence="2" key="1">
    <citation type="submission" date="2013-08" db="EMBL/GenBank/DDBJ databases">
        <title>Gene expansion shapes genome architecture in the human pathogen Lichtheimia corymbifera: an evolutionary genomics analysis in the ancient terrestrial Mucorales (Mucoromycotina).</title>
        <authorList>
            <person name="Schwartze V.U."/>
            <person name="Winter S."/>
            <person name="Shelest E."/>
            <person name="Marcet-Houben M."/>
            <person name="Horn F."/>
            <person name="Wehner S."/>
            <person name="Hoffmann K."/>
            <person name="Riege K."/>
            <person name="Sammeth M."/>
            <person name="Nowrousian M."/>
            <person name="Valiante V."/>
            <person name="Linde J."/>
            <person name="Jacobsen I.D."/>
            <person name="Marz M."/>
            <person name="Brakhage A.A."/>
            <person name="Gabaldon T."/>
            <person name="Bocker S."/>
            <person name="Voigt K."/>
        </authorList>
    </citation>
    <scope>NUCLEOTIDE SEQUENCE [LARGE SCALE GENOMIC DNA]</scope>
    <source>
        <strain evidence="2">FSU 9682</strain>
    </source>
</reference>
<name>A0A068SB45_9FUNG</name>
<dbReference type="InterPro" id="IPR029069">
    <property type="entry name" value="HotDog_dom_sf"/>
</dbReference>
<comment type="caution">
    <text evidence="2">The sequence shown here is derived from an EMBL/GenBank/DDBJ whole genome shotgun (WGS) entry which is preliminary data.</text>
</comment>
<accession>A0A068SB45</accession>
<protein>
    <submittedName>
        <fullName evidence="2">Uncharacterized protein</fullName>
    </submittedName>
</protein>
<dbReference type="Gene3D" id="3.10.129.10">
    <property type="entry name" value="Hotdog Thioesterase"/>
    <property type="match status" value="1"/>
</dbReference>
<keyword evidence="3" id="KW-1185">Reference proteome</keyword>
<dbReference type="EMBL" id="CBTN010000064">
    <property type="protein sequence ID" value="CDH59042.1"/>
    <property type="molecule type" value="Genomic_DNA"/>
</dbReference>
<keyword evidence="1" id="KW-1133">Transmembrane helix</keyword>
<gene>
    <name evidence="2" type="ORF">LCOR_09879.1</name>
</gene>
<dbReference type="AlphaFoldDB" id="A0A068SB45"/>
<feature type="transmembrane region" description="Helical" evidence="1">
    <location>
        <begin position="40"/>
        <end position="61"/>
    </location>
</feature>
<dbReference type="Pfam" id="PF14539">
    <property type="entry name" value="DUF4442"/>
    <property type="match status" value="1"/>
</dbReference>
<dbReference type="VEuPathDB" id="FungiDB:LCOR_09879.1"/>
<keyword evidence="1" id="KW-0812">Transmembrane</keyword>
<dbReference type="CDD" id="cd03443">
    <property type="entry name" value="PaaI_thioesterase"/>
    <property type="match status" value="1"/>
</dbReference>
<keyword evidence="1" id="KW-0472">Membrane</keyword>
<organism evidence="2 3">
    <name type="scientific">Lichtheimia corymbifera JMRC:FSU:9682</name>
    <dbReference type="NCBI Taxonomy" id="1263082"/>
    <lineage>
        <taxon>Eukaryota</taxon>
        <taxon>Fungi</taxon>
        <taxon>Fungi incertae sedis</taxon>
        <taxon>Mucoromycota</taxon>
        <taxon>Mucoromycotina</taxon>
        <taxon>Mucoromycetes</taxon>
        <taxon>Mucorales</taxon>
        <taxon>Lichtheimiaceae</taxon>
        <taxon>Lichtheimia</taxon>
    </lineage>
</organism>
<sequence>MTLSTPAAASDLSPLANAIYEHFEATGRLVRVALELEWTIFTRFIVGVIIATVITVIYLLLTMRNARQPLIIWERLNKPIIKLFRPWIFATLLNKADPYAQSIDLRIATFSKGFCTGFMRDHKRNRNPFKSIHATALATFAETIGGLALMSTLKNKDRAILVSLRMEYKKKARGLLTASSDFTPPAFEGGKQEVETEVVIKDRMLDTVAIAHLGWLVESKEA</sequence>
<dbReference type="InterPro" id="IPR027961">
    <property type="entry name" value="DUF4442"/>
</dbReference>
<dbReference type="Proteomes" id="UP000027586">
    <property type="component" value="Unassembled WGS sequence"/>
</dbReference>
<evidence type="ECO:0000313" key="3">
    <source>
        <dbReference type="Proteomes" id="UP000027586"/>
    </source>
</evidence>
<proteinExistence type="predicted"/>
<dbReference type="SUPFAM" id="SSF54637">
    <property type="entry name" value="Thioesterase/thiol ester dehydrase-isomerase"/>
    <property type="match status" value="1"/>
</dbReference>
<evidence type="ECO:0000313" key="2">
    <source>
        <dbReference type="EMBL" id="CDH59042.1"/>
    </source>
</evidence>
<evidence type="ECO:0000256" key="1">
    <source>
        <dbReference type="SAM" id="Phobius"/>
    </source>
</evidence>
<dbReference type="OrthoDB" id="10255641at2759"/>